<evidence type="ECO:0000256" key="2">
    <source>
        <dbReference type="SAM" id="SignalP"/>
    </source>
</evidence>
<gene>
    <name evidence="3" type="ORF">TWF970_008776</name>
</gene>
<comment type="caution">
    <text evidence="3">The sequence shown here is derived from an EMBL/GenBank/DDBJ whole genome shotgun (WGS) entry which is preliminary data.</text>
</comment>
<feature type="compositionally biased region" description="Basic and acidic residues" evidence="1">
    <location>
        <begin position="108"/>
        <end position="124"/>
    </location>
</feature>
<dbReference type="Proteomes" id="UP000474640">
    <property type="component" value="Unassembled WGS sequence"/>
</dbReference>
<dbReference type="EMBL" id="JAABOJ010000005">
    <property type="protein sequence ID" value="KAF3286946.1"/>
    <property type="molecule type" value="Genomic_DNA"/>
</dbReference>
<protein>
    <submittedName>
        <fullName evidence="3">Uncharacterized protein</fullName>
    </submittedName>
</protein>
<name>A0A7C8RLQ2_ORBOL</name>
<dbReference type="AlphaFoldDB" id="A0A7C8RLQ2"/>
<feature type="signal peptide" evidence="2">
    <location>
        <begin position="1"/>
        <end position="23"/>
    </location>
</feature>
<organism evidence="3 4">
    <name type="scientific">Orbilia oligospora</name>
    <name type="common">Nematode-trapping fungus</name>
    <name type="synonym">Arthrobotrys oligospora</name>
    <dbReference type="NCBI Taxonomy" id="2813651"/>
    <lineage>
        <taxon>Eukaryota</taxon>
        <taxon>Fungi</taxon>
        <taxon>Dikarya</taxon>
        <taxon>Ascomycota</taxon>
        <taxon>Pezizomycotina</taxon>
        <taxon>Orbiliomycetes</taxon>
        <taxon>Orbiliales</taxon>
        <taxon>Orbiliaceae</taxon>
        <taxon>Orbilia</taxon>
    </lineage>
</organism>
<feature type="compositionally biased region" description="Gly residues" evidence="1">
    <location>
        <begin position="69"/>
        <end position="82"/>
    </location>
</feature>
<accession>A0A7C8RLQ2</accession>
<evidence type="ECO:0000313" key="3">
    <source>
        <dbReference type="EMBL" id="KAF3286946.1"/>
    </source>
</evidence>
<sequence>MSVAGRLTLFQLHVIFGPQCVGSNPFDFGVSEDTEEGLGEGLGMGPGRKERAKPGEQRNGELGQRGEKGTGIGEQTPGGGEVSGISQTCGSNVIQSHHVEIEANEGEETNKNHLARHDSRDRHCCKKMIQEETDKNE</sequence>
<evidence type="ECO:0000256" key="1">
    <source>
        <dbReference type="SAM" id="MobiDB-lite"/>
    </source>
</evidence>
<feature type="region of interest" description="Disordered" evidence="1">
    <location>
        <begin position="27"/>
        <end position="88"/>
    </location>
</feature>
<feature type="chain" id="PRO_5028999881" evidence="2">
    <location>
        <begin position="24"/>
        <end position="137"/>
    </location>
</feature>
<keyword evidence="2" id="KW-0732">Signal</keyword>
<evidence type="ECO:0000313" key="4">
    <source>
        <dbReference type="Proteomes" id="UP000474640"/>
    </source>
</evidence>
<feature type="region of interest" description="Disordered" evidence="1">
    <location>
        <begin position="102"/>
        <end position="124"/>
    </location>
</feature>
<feature type="compositionally biased region" description="Basic and acidic residues" evidence="1">
    <location>
        <begin position="47"/>
        <end position="68"/>
    </location>
</feature>
<reference evidence="3 4" key="1">
    <citation type="submission" date="2020-01" db="EMBL/GenBank/DDBJ databases">
        <authorList>
            <person name="Palmer J.M."/>
        </authorList>
    </citation>
    <scope>NUCLEOTIDE SEQUENCE [LARGE SCALE GENOMIC DNA]</scope>
    <source>
        <strain evidence="3 4">TWF970</strain>
    </source>
</reference>
<proteinExistence type="predicted"/>